<dbReference type="RefSeq" id="WP_373973240.1">
    <property type="nucleotide sequence ID" value="NZ_JBHDLJ010000017.1"/>
</dbReference>
<evidence type="ECO:0000313" key="2">
    <source>
        <dbReference type="Proteomes" id="UP001575652"/>
    </source>
</evidence>
<protein>
    <submittedName>
        <fullName evidence="1">Uncharacterized protein</fullName>
    </submittedName>
</protein>
<organism evidence="1 2">
    <name type="scientific">Arthrobacter halodurans</name>
    <dbReference type="NCBI Taxonomy" id="516699"/>
    <lineage>
        <taxon>Bacteria</taxon>
        <taxon>Bacillati</taxon>
        <taxon>Actinomycetota</taxon>
        <taxon>Actinomycetes</taxon>
        <taxon>Micrococcales</taxon>
        <taxon>Micrococcaceae</taxon>
        <taxon>Arthrobacter</taxon>
    </lineage>
</organism>
<reference evidence="1 2" key="1">
    <citation type="submission" date="2024-09" db="EMBL/GenBank/DDBJ databases">
        <authorList>
            <person name="Salinas-Garcia M.A."/>
            <person name="Prieme A."/>
        </authorList>
    </citation>
    <scope>NUCLEOTIDE SEQUENCE [LARGE SCALE GENOMIC DNA]</scope>
    <source>
        <strain evidence="1 2">DSM 21081</strain>
    </source>
</reference>
<keyword evidence="2" id="KW-1185">Reference proteome</keyword>
<dbReference type="Proteomes" id="UP001575652">
    <property type="component" value="Unassembled WGS sequence"/>
</dbReference>
<gene>
    <name evidence="1" type="ORF">ACETWP_15855</name>
</gene>
<name>A0ABV4UV38_9MICC</name>
<dbReference type="EMBL" id="JBHDLJ010000017">
    <property type="protein sequence ID" value="MFB0836063.1"/>
    <property type="molecule type" value="Genomic_DNA"/>
</dbReference>
<accession>A0ABV4UV38</accession>
<comment type="caution">
    <text evidence="1">The sequence shown here is derived from an EMBL/GenBank/DDBJ whole genome shotgun (WGS) entry which is preliminary data.</text>
</comment>
<proteinExistence type="predicted"/>
<sequence>MDGAPPLPQREHVERKFKAAWTVFSKTCGSYLAPEASYQAWFAHYLISQFGIDRVAREPTIHIKNFSLSDIRPLFAGQEVKLDAVVTRDPGIFMPHYANRLAKAVDGSGLGLLNQLAVISELKVAATQTNGLDYPEVKRDIDKLRLLLHEHRHEYDGIARPKAYLCVLDNHPRRKKFDAARLHDHARHEDPLLDIEVLYEASEEVPEIPLSGKLYR</sequence>
<evidence type="ECO:0000313" key="1">
    <source>
        <dbReference type="EMBL" id="MFB0836063.1"/>
    </source>
</evidence>